<dbReference type="RefSeq" id="WP_188773482.1">
    <property type="nucleotide sequence ID" value="NZ_BMMB01000001.1"/>
</dbReference>
<evidence type="ECO:0000313" key="3">
    <source>
        <dbReference type="EMBL" id="MDR6245078.1"/>
    </source>
</evidence>
<feature type="region of interest" description="Disordered" evidence="1">
    <location>
        <begin position="219"/>
        <end position="242"/>
    </location>
</feature>
<sequence>MVNIRRVHIDELPMAAELANQVFCETGEPYMGTAFPTLFRPGITHSYGAFDDTGRLVSFMGLVPVSIASGLEKISAFSIGAVCTHPHYRGQRLAGQLLERCRQHAIDAGASVIFISGDRSLYTRVGSQFFGRIHQFELTREHAHIEPSGLWELRELEPRDLFAVYTHLQHPTAHVEMSIGEMQQMLGAEAMAHVNQQQQKVLVAATSNGIASVAIVSVPHSSQDDQHPSQQDSTSRTGSIIECAGRPDAVGELWLEAIRRFELSSLTVTIPWQDESMLSVAQATGASSKTIHNGGTVMIVNGGALVAQTGLLGDTNDWAPVHMTIDHEDDSYTVHTPTDEYKLTNDAELCSLLFDPESDLPAAQDAAFTAVPLPYMYGLYFI</sequence>
<reference evidence="3 4" key="1">
    <citation type="submission" date="2023-07" db="EMBL/GenBank/DDBJ databases">
        <title>Genomic Encyclopedia of Type Strains, Phase IV (KMG-IV): sequencing the most valuable type-strain genomes for metagenomic binning, comparative biology and taxonomic classification.</title>
        <authorList>
            <person name="Goeker M."/>
        </authorList>
    </citation>
    <scope>NUCLEOTIDE SEQUENCE [LARGE SCALE GENOMIC DNA]</scope>
    <source>
        <strain evidence="3 4">DSM 22170</strain>
    </source>
</reference>
<dbReference type="Proteomes" id="UP001185028">
    <property type="component" value="Unassembled WGS sequence"/>
</dbReference>
<comment type="caution">
    <text evidence="3">The sequence shown here is derived from an EMBL/GenBank/DDBJ whole genome shotgun (WGS) entry which is preliminary data.</text>
</comment>
<keyword evidence="4" id="KW-1185">Reference proteome</keyword>
<dbReference type="PROSITE" id="PS51186">
    <property type="entry name" value="GNAT"/>
    <property type="match status" value="1"/>
</dbReference>
<accession>A0ABU1J3M6</accession>
<evidence type="ECO:0000259" key="2">
    <source>
        <dbReference type="PROSITE" id="PS51186"/>
    </source>
</evidence>
<evidence type="ECO:0000313" key="4">
    <source>
        <dbReference type="Proteomes" id="UP001185028"/>
    </source>
</evidence>
<evidence type="ECO:0000256" key="1">
    <source>
        <dbReference type="SAM" id="MobiDB-lite"/>
    </source>
</evidence>
<dbReference type="Pfam" id="PF13527">
    <property type="entry name" value="Acetyltransf_9"/>
    <property type="match status" value="1"/>
</dbReference>
<proteinExistence type="predicted"/>
<dbReference type="Gene3D" id="3.40.630.30">
    <property type="match status" value="1"/>
</dbReference>
<dbReference type="EMBL" id="JAVDQH010000011">
    <property type="protein sequence ID" value="MDR6245078.1"/>
    <property type="molecule type" value="Genomic_DNA"/>
</dbReference>
<dbReference type="InterPro" id="IPR000182">
    <property type="entry name" value="GNAT_dom"/>
</dbReference>
<feature type="domain" description="N-acetyltransferase" evidence="2">
    <location>
        <begin position="2"/>
        <end position="157"/>
    </location>
</feature>
<dbReference type="SUPFAM" id="SSF55729">
    <property type="entry name" value="Acyl-CoA N-acyltransferases (Nat)"/>
    <property type="match status" value="1"/>
</dbReference>
<protein>
    <submittedName>
        <fullName evidence="3">GNAT superfamily N-acetyltransferase</fullName>
    </submittedName>
</protein>
<gene>
    <name evidence="3" type="ORF">JOC58_002976</name>
</gene>
<dbReference type="InterPro" id="IPR016181">
    <property type="entry name" value="Acyl_CoA_acyltransferase"/>
</dbReference>
<dbReference type="CDD" id="cd04301">
    <property type="entry name" value="NAT_SF"/>
    <property type="match status" value="1"/>
</dbReference>
<name>A0ABU1J3M6_9BACL</name>
<organism evidence="3 4">
    <name type="scientific">Paenibacillus hunanensis</name>
    <dbReference type="NCBI Taxonomy" id="539262"/>
    <lineage>
        <taxon>Bacteria</taxon>
        <taxon>Bacillati</taxon>
        <taxon>Bacillota</taxon>
        <taxon>Bacilli</taxon>
        <taxon>Bacillales</taxon>
        <taxon>Paenibacillaceae</taxon>
        <taxon>Paenibacillus</taxon>
    </lineage>
</organism>